<dbReference type="AlphaFoldDB" id="A0A6N7PG25"/>
<name>A0A6N7PG25_9BACT</name>
<reference evidence="1 2" key="1">
    <citation type="submission" date="2019-10" db="EMBL/GenBank/DDBJ databases">
        <title>A soil myxobacterium in the family Polyangiaceae.</title>
        <authorList>
            <person name="Li Y."/>
            <person name="Wang J."/>
        </authorList>
    </citation>
    <scope>NUCLEOTIDE SEQUENCE [LARGE SCALE GENOMIC DNA]</scope>
    <source>
        <strain evidence="1 2">DSM 14734</strain>
    </source>
</reference>
<gene>
    <name evidence="1" type="ORF">GF068_02335</name>
</gene>
<accession>A0A6N7PG25</accession>
<dbReference type="RefSeq" id="WP_153817648.1">
    <property type="nucleotide sequence ID" value="NZ_WJIE01000001.1"/>
</dbReference>
<evidence type="ECO:0000313" key="2">
    <source>
        <dbReference type="Proteomes" id="UP000440224"/>
    </source>
</evidence>
<sequence>MAVRRSATRGLFVVLAWVAGCQLVSGLPDELSLGTGGGGGGVEPAVCVRDEVPAAPAVQGAGGEEEFVVALRTISLEDNPDGALPGMNLDGLCSCAEDGPACRSLDSDSGGGTCDDGAGRDAGSNIVFGALGYLLQVADTSSSFSALAESGGWTLLLRVRGYSGTAEDDEVEVSWYESPGRAAPAWQGSDAWPVASDAVTPGQSDPYAAKYRDPVAYVTGGKLVALLPAASLRFAGGDMSMRLQLVDARLVARIEAIPGGRYRLREGKIGARIPVPEVFAALSSLRTMSGAPLCTDAPLYPATKNLTCRAVDLLLGEPDEDTPCEALSFGANFHTEPAALGPVLPLPEAPAGCASEVDPISDTCAEL</sequence>
<organism evidence="1 2">
    <name type="scientific">Polyangium spumosum</name>
    <dbReference type="NCBI Taxonomy" id="889282"/>
    <lineage>
        <taxon>Bacteria</taxon>
        <taxon>Pseudomonadati</taxon>
        <taxon>Myxococcota</taxon>
        <taxon>Polyangia</taxon>
        <taxon>Polyangiales</taxon>
        <taxon>Polyangiaceae</taxon>
        <taxon>Polyangium</taxon>
    </lineage>
</organism>
<dbReference type="Proteomes" id="UP000440224">
    <property type="component" value="Unassembled WGS sequence"/>
</dbReference>
<comment type="caution">
    <text evidence="1">The sequence shown here is derived from an EMBL/GenBank/DDBJ whole genome shotgun (WGS) entry which is preliminary data.</text>
</comment>
<dbReference type="PROSITE" id="PS51257">
    <property type="entry name" value="PROKAR_LIPOPROTEIN"/>
    <property type="match status" value="1"/>
</dbReference>
<keyword evidence="2" id="KW-1185">Reference proteome</keyword>
<protein>
    <recommendedName>
        <fullName evidence="3">Lipoprotein</fullName>
    </recommendedName>
</protein>
<dbReference type="OrthoDB" id="5494414at2"/>
<proteinExistence type="predicted"/>
<evidence type="ECO:0008006" key="3">
    <source>
        <dbReference type="Google" id="ProtNLM"/>
    </source>
</evidence>
<dbReference type="EMBL" id="WJIE01000001">
    <property type="protein sequence ID" value="MRG90767.1"/>
    <property type="molecule type" value="Genomic_DNA"/>
</dbReference>
<evidence type="ECO:0000313" key="1">
    <source>
        <dbReference type="EMBL" id="MRG90767.1"/>
    </source>
</evidence>